<proteinExistence type="inferred from homology"/>
<evidence type="ECO:0000256" key="1">
    <source>
        <dbReference type="ARBA" id="ARBA00004123"/>
    </source>
</evidence>
<evidence type="ECO:0000256" key="3">
    <source>
        <dbReference type="ARBA" id="ARBA00022448"/>
    </source>
</evidence>
<protein>
    <recommendedName>
        <fullName evidence="7">Nuclear pore complex protein Nup205</fullName>
    </recommendedName>
</protein>
<evidence type="ECO:0000256" key="4">
    <source>
        <dbReference type="ARBA" id="ARBA00023242"/>
    </source>
</evidence>
<dbReference type="PANTHER" id="PTHR31344">
    <property type="entry name" value="NUCLEAR PORE COMPLEX PROTEIN NUP205"/>
    <property type="match status" value="1"/>
</dbReference>
<comment type="similarity">
    <text evidence="2">Belongs to the NUP186/NUP192/NUP205 family.</text>
</comment>
<sequence>MNSEPVVLNLNDSTLWAPYKELFSVIYNAIGRKDSSAVQDLEVALKRHKPDLICLLRNPPRSPIHRDAIKQASTTGIAVVGRTGLQILPQSLIDEALIISDMFDLNELTSLELLIAGQQQQPRFPGLTRGLVAMLLYYDGRRNLVNALQLLVQAREGRTWTLEIGSELSSVVMRYTNQLKDEGIVTKVIDLIEKTDVTKELELLHRNRALGGPRYRKQVTDLICEIKQTLAEILFGWSCQGSLTADEVSRLLSFLSKQTGVSSDGSMDDAALTSAMAFLYVIDVSILQTSDEMDAIIQKLNLVCVPDLASSIHRQLVLSTDKWQMPGLKAIFQLAWGVTLRTLSQFPVATIGGNISECLEDDEKTIDIAIEDNAFQVLRNLIVKNSVFHEQEFFLKRIHNIITDFIVLMPIKVKELRNRGDEAARIIASHSQEGLEPPTNLPLHFEHLLNLISSIYSKDPLDLKLASEYWCPSESVMEQSYLQRPSQRQIALYKFIRIAGDLLPPPLFVPYHQMLTSLSNSPGCAHNCFTMLKMNGRNGSGQGSIVSWDHFFATLHRYYNSLHEEVPPALDRQYTYPQRMHTKGITPQEVQGLIAVLQLIAQVVRLDEIARITLAENPQLPTVVILGLVTCSIPATLKAALINCLAAFAESPEIALNIWQGLEMAQIIPTVKSLTVYHPSGILMELEEVETRMEEYPVTRAMLSLLDSLLNHPYPSNLGSGSRQPGIEPYLQFVRESVLLRCNSRAYKTEGEKWKIMALCFKILEKVLKTSNFQSPNAASKSSVGMSILSQMLQDSGLLRTVLFILDEGVRVLDQYASVPGQSNLEECTLLALKLLQAILLKQEPFLQQVRDSGFDLLVTSLENLLLNINPRSGQADHLLVIAKYVTYNAFIPKHSLYSISILHALCSSIQISQHLVAVFDSDSSESEILLKGFVEILEVDVSGDEDDSEDTAFQTRNKGRQQLLQLILKCLRQPGPNLSHYLLGFNLRKPIAQTEIQEPGVMGSKRTCLHAILSFLDFGSYSGTYPSNVYSTPRSAEFAYQLIYVLCTNIDTSGPTLRYLRSTHDFLFRHLQFLPFKFAGNNDIKILRQQSWLLRTLAVELRITSAHHQRSHVQRLLSSLLDDKPPIESGTLDASLEPSFGVSNISSYSFMKPTSGTSRRKLMQILDHISFQHSVPLIPGWEYFENAEVERVLKECEVQEPDSPRLIDVEELHNRLSEETMGLQSASFLGQRPVMMQEISKVLEYAVSCNEARESIFAKRLLFDAWRQVTEVLLIACPLEMLGSEKKDQMVLEVSQELLTKIMSPDVLPELMPPASGVILTLMSTLRHSMVASLVKPVSQSLSSVNSNVFDSHAAEVSMIPLTHHSSLLAVLRAVIDCLLKTGTGFQRVRANFYSAFLNLLCIVQKPQDIQASQPKGVASSVLDQESESKKLRTEYMEIILSSGETIMEIICRDACTGHDITKMLSLAVLDVVVSLDTQQQWLAFLVSKGYLRHILDSLSKDDEELQNLFNKNSNTFRIFYVFESKMALLTRISSSTNGALSLLRNGAIHRLAECRALDLRPDLPSEFKQESSNWIFPDLLKCYRQMFMAIMKLILSIAMTLGSGHREATLQLLEFVVCNGELFSHVIRDPSNLYSLEALEELSVISAVLSRASFDDPNTLTGDTFLSEQRGHLLLLRQHMMMLIPRLMAIESSETSHQSIGTNNNPEVLARMKMLRLQIASHVLGSCCNLITKSGIDMQNSTILFGPYIAEASTSDSFNLAPSSFQKRLPLSIGRSPDLGLLITLLYRSASELQISIDEQKVLTHRLQTLSTLTSDELAEYLASTTSEEQPTVQHQREFVRGSLQKLIKYKTKEISILSYMIETAAFILLKYLEFFFITCKKENLPFSVADKSHLQIRRLQDPGSVSPLSPQNARNRMQEQQNSIPAQFDFENFKNDVKTTLGDPFFRKMKSVEQILAQGRSQTSFLEAIVNRLKRLVKIQIR</sequence>
<evidence type="ECO:0000313" key="5">
    <source>
        <dbReference type="EMBL" id="CAL1265612.1"/>
    </source>
</evidence>
<keyword evidence="6" id="KW-1185">Reference proteome</keyword>
<dbReference type="Pfam" id="PF11894">
    <property type="entry name" value="Nup192"/>
    <property type="match status" value="1"/>
</dbReference>
<evidence type="ECO:0008006" key="7">
    <source>
        <dbReference type="Google" id="ProtNLM"/>
    </source>
</evidence>
<dbReference type="GO" id="GO:0017056">
    <property type="term" value="F:structural constituent of nuclear pore"/>
    <property type="evidence" value="ECO:0007669"/>
    <property type="project" value="TreeGrafter"/>
</dbReference>
<evidence type="ECO:0000313" key="6">
    <source>
        <dbReference type="Proteomes" id="UP001497382"/>
    </source>
</evidence>
<dbReference type="InterPro" id="IPR021827">
    <property type="entry name" value="Nup186/Nup192/Nup205"/>
</dbReference>
<comment type="subcellular location">
    <subcellularLocation>
        <location evidence="1">Nucleus</location>
    </subcellularLocation>
</comment>
<accession>A0AAV1Z286</accession>
<keyword evidence="3" id="KW-0813">Transport</keyword>
<comment type="caution">
    <text evidence="5">The sequence shown here is derived from an EMBL/GenBank/DDBJ whole genome shotgun (WGS) entry which is preliminary data.</text>
</comment>
<dbReference type="GO" id="GO:0006999">
    <property type="term" value="P:nuclear pore organization"/>
    <property type="evidence" value="ECO:0007669"/>
    <property type="project" value="TreeGrafter"/>
</dbReference>
<dbReference type="EMBL" id="CAXIEN010000018">
    <property type="protein sequence ID" value="CAL1265612.1"/>
    <property type="molecule type" value="Genomic_DNA"/>
</dbReference>
<dbReference type="PANTHER" id="PTHR31344:SF0">
    <property type="entry name" value="NUCLEAR PORE COMPLEX PROTEIN NUP205"/>
    <property type="match status" value="1"/>
</dbReference>
<evidence type="ECO:0000256" key="2">
    <source>
        <dbReference type="ARBA" id="ARBA00005892"/>
    </source>
</evidence>
<organism evidence="5 6">
    <name type="scientific">Larinioides sclopetarius</name>
    <dbReference type="NCBI Taxonomy" id="280406"/>
    <lineage>
        <taxon>Eukaryota</taxon>
        <taxon>Metazoa</taxon>
        <taxon>Ecdysozoa</taxon>
        <taxon>Arthropoda</taxon>
        <taxon>Chelicerata</taxon>
        <taxon>Arachnida</taxon>
        <taxon>Araneae</taxon>
        <taxon>Araneomorphae</taxon>
        <taxon>Entelegynae</taxon>
        <taxon>Araneoidea</taxon>
        <taxon>Araneidae</taxon>
        <taxon>Larinioides</taxon>
    </lineage>
</organism>
<keyword evidence="4" id="KW-0539">Nucleus</keyword>
<dbReference type="Proteomes" id="UP001497382">
    <property type="component" value="Unassembled WGS sequence"/>
</dbReference>
<gene>
    <name evidence="5" type="ORF">LARSCL_LOCUS2629</name>
</gene>
<dbReference type="GO" id="GO:0044611">
    <property type="term" value="C:nuclear pore inner ring"/>
    <property type="evidence" value="ECO:0007669"/>
    <property type="project" value="TreeGrafter"/>
</dbReference>
<name>A0AAV1Z286_9ARAC</name>
<reference evidence="5 6" key="1">
    <citation type="submission" date="2024-04" db="EMBL/GenBank/DDBJ databases">
        <authorList>
            <person name="Rising A."/>
            <person name="Reimegard J."/>
            <person name="Sonavane S."/>
            <person name="Akerstrom W."/>
            <person name="Nylinder S."/>
            <person name="Hedman E."/>
            <person name="Kallberg Y."/>
        </authorList>
    </citation>
    <scope>NUCLEOTIDE SEQUENCE [LARGE SCALE GENOMIC DNA]</scope>
</reference>